<evidence type="ECO:0000313" key="2">
    <source>
        <dbReference type="EMBL" id="MDR9895910.1"/>
    </source>
</evidence>
<keyword evidence="2" id="KW-0378">Hydrolase</keyword>
<dbReference type="EMBL" id="JAALHA020000006">
    <property type="protein sequence ID" value="MDR9895910.1"/>
    <property type="molecule type" value="Genomic_DNA"/>
</dbReference>
<dbReference type="SUPFAM" id="SSF53474">
    <property type="entry name" value="alpha/beta-Hydrolases"/>
    <property type="match status" value="1"/>
</dbReference>
<name>A0AAP5M868_9CYAN</name>
<dbReference type="Proteomes" id="UP000667802">
    <property type="component" value="Unassembled WGS sequence"/>
</dbReference>
<dbReference type="InterPro" id="IPR029058">
    <property type="entry name" value="AB_hydrolase_fold"/>
</dbReference>
<sequence>MPPALIQLAESDILHDEGEAYGRKLDEAGVNVTTVRYNGTIHDFGLLNALAELPATRSLFLHAAAELKKHLQ</sequence>
<evidence type="ECO:0000313" key="3">
    <source>
        <dbReference type="Proteomes" id="UP000667802"/>
    </source>
</evidence>
<proteinExistence type="predicted"/>
<protein>
    <submittedName>
        <fullName evidence="2">Alpha/beta hydrolase</fullName>
    </submittedName>
</protein>
<dbReference type="Gene3D" id="3.40.50.1820">
    <property type="entry name" value="alpha/beta hydrolase"/>
    <property type="match status" value="1"/>
</dbReference>
<keyword evidence="3" id="KW-1185">Reference proteome</keyword>
<accession>A0AAP5M868</accession>
<dbReference type="InterPro" id="IPR013094">
    <property type="entry name" value="AB_hydrolase_3"/>
</dbReference>
<dbReference type="AlphaFoldDB" id="A0AAP5M868"/>
<reference evidence="3" key="1">
    <citation type="journal article" date="2021" name="Science">
        <title>Hunting the eagle killer: A cyanobacterial neurotoxin causes vacuolar myelinopathy.</title>
        <authorList>
            <person name="Breinlinger S."/>
            <person name="Phillips T.J."/>
            <person name="Haram B.N."/>
            <person name="Mares J."/>
            <person name="Martinez Yerena J.A."/>
            <person name="Hrouzek P."/>
            <person name="Sobotka R."/>
            <person name="Henderson W.M."/>
            <person name="Schmieder P."/>
            <person name="Williams S.M."/>
            <person name="Lauderdale J.D."/>
            <person name="Wilde H.D."/>
            <person name="Gerrin W."/>
            <person name="Kust A."/>
            <person name="Washington J.W."/>
            <person name="Wagner C."/>
            <person name="Geier B."/>
            <person name="Liebeke M."/>
            <person name="Enke H."/>
            <person name="Niedermeyer T.H.J."/>
            <person name="Wilde S.B."/>
        </authorList>
    </citation>
    <scope>NUCLEOTIDE SEQUENCE [LARGE SCALE GENOMIC DNA]</scope>
    <source>
        <strain evidence="3">Thurmond2011</strain>
    </source>
</reference>
<gene>
    <name evidence="2" type="ORF">G7B40_015255</name>
</gene>
<evidence type="ECO:0000259" key="1">
    <source>
        <dbReference type="Pfam" id="PF07859"/>
    </source>
</evidence>
<dbReference type="GO" id="GO:0016787">
    <property type="term" value="F:hydrolase activity"/>
    <property type="evidence" value="ECO:0007669"/>
    <property type="project" value="UniProtKB-KW"/>
</dbReference>
<feature type="domain" description="Alpha/beta hydrolase fold-3" evidence="1">
    <location>
        <begin position="1"/>
        <end position="44"/>
    </location>
</feature>
<organism evidence="2 3">
    <name type="scientific">Aetokthonos hydrillicola Thurmond2011</name>
    <dbReference type="NCBI Taxonomy" id="2712845"/>
    <lineage>
        <taxon>Bacteria</taxon>
        <taxon>Bacillati</taxon>
        <taxon>Cyanobacteriota</taxon>
        <taxon>Cyanophyceae</taxon>
        <taxon>Nostocales</taxon>
        <taxon>Hapalosiphonaceae</taxon>
        <taxon>Aetokthonos</taxon>
    </lineage>
</organism>
<dbReference type="Pfam" id="PF07859">
    <property type="entry name" value="Abhydrolase_3"/>
    <property type="match status" value="1"/>
</dbReference>
<comment type="caution">
    <text evidence="2">The sequence shown here is derived from an EMBL/GenBank/DDBJ whole genome shotgun (WGS) entry which is preliminary data.</text>
</comment>